<organism evidence="1 2">
    <name type="scientific">Dovyalis caffra</name>
    <dbReference type="NCBI Taxonomy" id="77055"/>
    <lineage>
        <taxon>Eukaryota</taxon>
        <taxon>Viridiplantae</taxon>
        <taxon>Streptophyta</taxon>
        <taxon>Embryophyta</taxon>
        <taxon>Tracheophyta</taxon>
        <taxon>Spermatophyta</taxon>
        <taxon>Magnoliopsida</taxon>
        <taxon>eudicotyledons</taxon>
        <taxon>Gunneridae</taxon>
        <taxon>Pentapetalae</taxon>
        <taxon>rosids</taxon>
        <taxon>fabids</taxon>
        <taxon>Malpighiales</taxon>
        <taxon>Salicaceae</taxon>
        <taxon>Flacourtieae</taxon>
        <taxon>Dovyalis</taxon>
    </lineage>
</organism>
<proteinExistence type="predicted"/>
<gene>
    <name evidence="1" type="ORF">DCAF_LOCUS20172</name>
</gene>
<protein>
    <submittedName>
        <fullName evidence="1">Uncharacterized protein</fullName>
    </submittedName>
</protein>
<accession>A0AAV1S880</accession>
<dbReference type="AlphaFoldDB" id="A0AAV1S880"/>
<evidence type="ECO:0000313" key="1">
    <source>
        <dbReference type="EMBL" id="CAK7347485.1"/>
    </source>
</evidence>
<reference evidence="1 2" key="1">
    <citation type="submission" date="2024-01" db="EMBL/GenBank/DDBJ databases">
        <authorList>
            <person name="Waweru B."/>
        </authorList>
    </citation>
    <scope>NUCLEOTIDE SEQUENCE [LARGE SCALE GENOMIC DNA]</scope>
</reference>
<keyword evidence="2" id="KW-1185">Reference proteome</keyword>
<comment type="caution">
    <text evidence="1">The sequence shown here is derived from an EMBL/GenBank/DDBJ whole genome shotgun (WGS) entry which is preliminary data.</text>
</comment>
<name>A0AAV1S880_9ROSI</name>
<evidence type="ECO:0000313" key="2">
    <source>
        <dbReference type="Proteomes" id="UP001314170"/>
    </source>
</evidence>
<sequence>MNMLLKELKFKQCIFTMFYLRKIFSKQNKWNLKNGVEEEIKVIEQRLVYLSSCCVTSTFLSPHNGHQAVRECIMFNE</sequence>
<dbReference type="EMBL" id="CAWUPB010001173">
    <property type="protein sequence ID" value="CAK7347485.1"/>
    <property type="molecule type" value="Genomic_DNA"/>
</dbReference>
<dbReference type="Proteomes" id="UP001314170">
    <property type="component" value="Unassembled WGS sequence"/>
</dbReference>